<gene>
    <name evidence="3" type="ORF">RsTaC01_0546</name>
</gene>
<keyword evidence="2" id="KW-1133">Transmembrane helix</keyword>
<organism evidence="3">
    <name type="scientific">Candidatus Paraimprobicoccus trichonymphae</name>
    <dbReference type="NCBI Taxonomy" id="3033793"/>
    <lineage>
        <taxon>Bacteria</taxon>
        <taxon>Bacillati</taxon>
        <taxon>Bacillota</taxon>
        <taxon>Clostridia</taxon>
        <taxon>Candidatus Paraimprobicoccus</taxon>
    </lineage>
</organism>
<proteinExistence type="predicted"/>
<evidence type="ECO:0000256" key="2">
    <source>
        <dbReference type="SAM" id="Phobius"/>
    </source>
</evidence>
<reference evidence="3" key="1">
    <citation type="journal article" date="2023" name="ISME J.">
        <title>Emergence of putative energy parasites within Clostridia revealed by genome analysis of a novel endosymbiotic clade.</title>
        <authorList>
            <person name="Takahashi K."/>
            <person name="Kuwahara H."/>
            <person name="Horikawa Y."/>
            <person name="Izawa K."/>
            <person name="Kato D."/>
            <person name="Inagaki T."/>
            <person name="Yuki M."/>
            <person name="Ohkuma M."/>
            <person name="Hongoh Y."/>
        </authorList>
    </citation>
    <scope>NUCLEOTIDE SEQUENCE</scope>
    <source>
        <strain evidence="3">RsTa-C01</strain>
    </source>
</reference>
<dbReference type="InterPro" id="IPR006626">
    <property type="entry name" value="PbH1"/>
</dbReference>
<feature type="region of interest" description="Disordered" evidence="1">
    <location>
        <begin position="1446"/>
        <end position="1474"/>
    </location>
</feature>
<dbReference type="SMART" id="SM00710">
    <property type="entry name" value="PbH1"/>
    <property type="match status" value="9"/>
</dbReference>
<dbReference type="KEGG" id="ptrh:RsTaC01_0546"/>
<feature type="compositionally biased region" description="Low complexity" evidence="1">
    <location>
        <begin position="1446"/>
        <end position="1465"/>
    </location>
</feature>
<keyword evidence="2" id="KW-0472">Membrane</keyword>
<sequence length="1506" mass="159856">MTVIYILFQGFMINSSKFYAEGSEFEIPEPKKVEFLNKIVINLYKTRANEIKTNYDRAWNITEEGIENLYGFMMFWHSINNNGANYEGKIIRLKSDIDLQNNNSLKYSKINQKNERYDLKIEGELDNSKTWNPIGTKEHPFKGIFDGQGHTIKNLTVFESEGGNGEAYAGLFGYTENVSIKNLNIENVNIICETVDNHAQAGAVAGRVIGNLENCHVKNCVIVCKSQEKEMVSAGGLVGSYVVLNDETDDLVLKDCTAEDINVYSTCQAGGIAGNLGGKQEIKSNNNVVIGVIGTVQANNITINNCKIEKSEIHSSGRQTGGLVAGFSCVGNVEITNCEFVGNVTAGKETNNGLNYSSGGQAGGIIAGFGCGRINISGGNVMVDNCYSTGNITGMGQTGGIIAGFGGPANETGINIMNCSSNGDITSYSNQENIGGDAGGIIAGFGCNASNNSVLIQNCHHFNGDVVSFGTKRDSAGNAGGVITSFGTSGNVIIVKDCTNEGKVKAACQVGGLISGFGLGDSGSGVIIENCHHSNGDVISFGTENGRSGNAGGLISGFGGPSVIIENCTTKCSVRAANQVGGLISGVGSKGSIIIENCRHSNGDVISFGIGNAGGLISGFGGPSAIIENCTNECNVSAANQVGGLISGVGIGYSGSSVIIENCHHSNGDVISFGTESGRSGNAGGLISGFGGPSVIIENCTTKCNVRAADQVGGLISGFGFGGSSAIIENCRHSNGDVISFGVGNAGGLISGFGGSGVIIENCTAECNVSAANQVGGLISGFGANHMNTIKNCHHSKGNVESINYSAAGGLIAGFGIDGSIIIENCTNNGDVISDGSGSAGGLISDFAVTRFAIIRDCISEGNVYSKDQSGGLISGFAVGCKIDVNVSITNCHSKGNVTGLSKTGGLIGFCVLGTEREEQNNWCKFILKDNSSKGNVFSENNLAGGLIGGLYSGSRTGITGQIGSVISSDNVTPASLEIANNFSEGDVTSFSDYKFGQAGGLVAQCDRFIAENCHSKGNITTNSGFSGNAGGIVADCNVLDLKKCYSNGNISCNSQGIDKTDHETLSEVAAGGLAGKCNDLQLSESFSYGNVECCSNHEQISEPSYAGGLVGKLSLSVDTDHNVANCFYVGNLNSNSDICYNGGLFGLLDGKENSLNLMKCYAGGTEFITKNRAVPENLKIGGLIGEYLGPELGKNFMDVCYYNTDTTLASSAIGNLQDSFQNTQLDTYKMTGLNYNIHNIYDIDRDRAPEYMSLNNIGILTWKFFDDDILKESDENYHYDRICYYPVLSYTDVKPRLSYKKLFKDIDIQDPETGVWLLSEGPYPLDSSLKVIDMNEGKKYSFVFSIFDDEHKKILERVKFYDIYLKYNNDKKDIEPLISPLMIRIPVPDDFDKDILELNAFRITDSKDKEFDDEKLVIIDGKYYIELMTNHLSYYGITDIKLPENNNNENSSEESGNNSSNNGNKDGSEFPNTNEEKIPSMIINMLILTVSLAIIFKFICKKKIK</sequence>
<dbReference type="Gene3D" id="2.160.20.110">
    <property type="match status" value="5"/>
</dbReference>
<dbReference type="EMBL" id="AP027925">
    <property type="protein sequence ID" value="BED92705.1"/>
    <property type="molecule type" value="Genomic_DNA"/>
</dbReference>
<protein>
    <submittedName>
        <fullName evidence="3">Uncharacterized protein</fullName>
    </submittedName>
</protein>
<evidence type="ECO:0000256" key="1">
    <source>
        <dbReference type="SAM" id="MobiDB-lite"/>
    </source>
</evidence>
<feature type="transmembrane region" description="Helical" evidence="2">
    <location>
        <begin position="1482"/>
        <end position="1501"/>
    </location>
</feature>
<name>A0AA48IBZ8_9FIRM</name>
<evidence type="ECO:0000313" key="3">
    <source>
        <dbReference type="EMBL" id="BED92705.1"/>
    </source>
</evidence>
<keyword evidence="2" id="KW-0812">Transmembrane</keyword>
<accession>A0AA48IBZ8</accession>
<dbReference type="Proteomes" id="UP001335720">
    <property type="component" value="Chromosome"/>
</dbReference>